<dbReference type="FunFam" id="3.20.20.80:FF:000053">
    <property type="entry name" value="Alpha-xylosidase YicI"/>
    <property type="match status" value="1"/>
</dbReference>
<dbReference type="SUPFAM" id="SSF51011">
    <property type="entry name" value="Glycosyl hydrolase domain"/>
    <property type="match status" value="1"/>
</dbReference>
<dbReference type="EMBL" id="HF935460">
    <property type="protein sequence ID" value="CCX09392.1"/>
    <property type="molecule type" value="Genomic_DNA"/>
</dbReference>
<comment type="similarity">
    <text evidence="1 6">Belongs to the glycosyl hydrolase 31 family.</text>
</comment>
<dbReference type="PANTHER" id="PTHR43053:SF4">
    <property type="entry name" value="MYOGENESIS-REGULATING GLYCOSIDASE"/>
    <property type="match status" value="1"/>
</dbReference>
<dbReference type="InterPro" id="IPR011013">
    <property type="entry name" value="Gal_mutarotase_sf_dom"/>
</dbReference>
<feature type="domain" description="Glycosyl hydrolase family 31 C-terminal" evidence="9">
    <location>
        <begin position="610"/>
        <end position="691"/>
    </location>
</feature>
<reference evidence="10 11" key="1">
    <citation type="journal article" date="2013" name="PLoS Genet.">
        <title>The genome and development-dependent transcriptomes of Pyronema confluens: a window into fungal evolution.</title>
        <authorList>
            <person name="Traeger S."/>
            <person name="Altegoer F."/>
            <person name="Freitag M."/>
            <person name="Gabaldon T."/>
            <person name="Kempken F."/>
            <person name="Kumar A."/>
            <person name="Marcet-Houben M."/>
            <person name="Poggeler S."/>
            <person name="Stajich J.E."/>
            <person name="Nowrousian M."/>
        </authorList>
    </citation>
    <scope>NUCLEOTIDE SEQUENCE [LARGE SCALE GENOMIC DNA]</scope>
    <source>
        <strain evidence="11">CBS 100304</strain>
        <tissue evidence="10">Vegetative mycelium</tissue>
    </source>
</reference>
<dbReference type="Gene3D" id="3.20.20.80">
    <property type="entry name" value="Glycosidases"/>
    <property type="match status" value="1"/>
</dbReference>
<name>U4L2G1_PYROM</name>
<dbReference type="InterPro" id="IPR048395">
    <property type="entry name" value="Glyco_hydro_31_C"/>
</dbReference>
<keyword evidence="11" id="KW-1185">Reference proteome</keyword>
<keyword evidence="2 6" id="KW-0378">Hydrolase</keyword>
<dbReference type="Pfam" id="PF21365">
    <property type="entry name" value="Glyco_hydro_31_3rd"/>
    <property type="match status" value="1"/>
</dbReference>
<dbReference type="InterPro" id="IPR013780">
    <property type="entry name" value="Glyco_hydro_b"/>
</dbReference>
<dbReference type="OMA" id="QGVDCFK"/>
<evidence type="ECO:0000313" key="11">
    <source>
        <dbReference type="Proteomes" id="UP000018144"/>
    </source>
</evidence>
<proteinExistence type="inferred from homology"/>
<organism evidence="10 11">
    <name type="scientific">Pyronema omphalodes (strain CBS 100304)</name>
    <name type="common">Pyronema confluens</name>
    <dbReference type="NCBI Taxonomy" id="1076935"/>
    <lineage>
        <taxon>Eukaryota</taxon>
        <taxon>Fungi</taxon>
        <taxon>Dikarya</taxon>
        <taxon>Ascomycota</taxon>
        <taxon>Pezizomycotina</taxon>
        <taxon>Pezizomycetes</taxon>
        <taxon>Pezizales</taxon>
        <taxon>Pyronemataceae</taxon>
        <taxon>Pyronema</taxon>
    </lineage>
</organism>
<dbReference type="Pfam" id="PF13802">
    <property type="entry name" value="Gal_mutarotas_2"/>
    <property type="match status" value="1"/>
</dbReference>
<evidence type="ECO:0000259" key="8">
    <source>
        <dbReference type="Pfam" id="PF13802"/>
    </source>
</evidence>
<dbReference type="Gene3D" id="2.60.40.1760">
    <property type="entry name" value="glycosyl hydrolase (family 31)"/>
    <property type="match status" value="1"/>
</dbReference>
<evidence type="ECO:0000259" key="7">
    <source>
        <dbReference type="Pfam" id="PF01055"/>
    </source>
</evidence>
<dbReference type="PANTHER" id="PTHR43053">
    <property type="entry name" value="GLYCOSIDASE FAMILY 31"/>
    <property type="match status" value="1"/>
</dbReference>
<dbReference type="Pfam" id="PF01055">
    <property type="entry name" value="Glyco_hydro_31_2nd"/>
    <property type="match status" value="1"/>
</dbReference>
<evidence type="ECO:0000256" key="1">
    <source>
        <dbReference type="ARBA" id="ARBA00007806"/>
    </source>
</evidence>
<evidence type="ECO:0000256" key="4">
    <source>
        <dbReference type="ARBA" id="ARBA00052064"/>
    </source>
</evidence>
<dbReference type="CDD" id="cd14752">
    <property type="entry name" value="GH31_N"/>
    <property type="match status" value="1"/>
</dbReference>
<protein>
    <recommendedName>
        <fullName evidence="5">alpha-D-xyloside xylohydrolase</fullName>
        <ecNumber evidence="5">3.2.1.177</ecNumber>
    </recommendedName>
</protein>
<dbReference type="EC" id="3.2.1.177" evidence="5"/>
<evidence type="ECO:0000313" key="10">
    <source>
        <dbReference type="EMBL" id="CCX09392.1"/>
    </source>
</evidence>
<dbReference type="SUPFAM" id="SSF74650">
    <property type="entry name" value="Galactose mutarotase-like"/>
    <property type="match status" value="1"/>
</dbReference>
<dbReference type="GO" id="GO:0061634">
    <property type="term" value="F:alpha-D-xyloside xylohydrolase"/>
    <property type="evidence" value="ECO:0007669"/>
    <property type="project" value="UniProtKB-EC"/>
</dbReference>
<sequence length="790" mass="89344">MKFRDGMWLLREEFKVEYAEEVRKIDVLDEDTLSLLCPTRQIHSRGDTLNRAVVTIDIKPEFNDVISITATHWKGGKKLGPQYPLYPDGKPSLQSTVIIDDAGTTLTAGNLSCTVSGKPNTFDIKFTDVNTGKAVTKLGHRSVGFAYNPPPGSPMQMSDMTKFSHYMFTQHNLGVGEGIYGLGERFTAFNKVGQQVSLYNSDGGTSSEQAYKNISFYLSSFGYGVFIDHAEPLDLEIGSERTSRLQTSVKGQKLKWYLIYGPHPKDVLRKYLHITGHPGVVPAWSHGLWLSTSFTTDYDESTVSHFINGMVERSIPVHVFHYDCFWLREFHWCDFVFSPTDFPDPAGMLSSLRTAHPGIKFSIWINPYLGDASPLFTEAASSNFLLRRKNGDIWQWDLWQAGMGIIDFTNPAACDWFVTKIHYLLSLGIDTIKTDFGERIPDVDVAWHDETVAPEKMHNYYSYLYNQLVYRAIQSYNGPHEAILFSRSATAGTQRFPIHWGGDCESSFEAMAESVRGGLSLCLSGFAHWSVDIGGFEGSPDPAVYKRWVAFGLLCSHSRLHGSNSYRVPWLIDEESVEVLRKFTELKCRLMPYIYSHSVASRSGKGPVSLRAMCLEFPDDPTAWTCDRQFMLGDSLLVAPVMSETGEVEYYLPEGRWTNFFTQEQKHGPRWVKEKHGYLTLPLWIREGSIVPLGKEGENRVVWDYWKDLEVRCYAPTEGRGWREMGLVDTEGGDRGVLKVQEGRLAVHFLEGRVTVVVDGKMEMEGVDLGGLRVRGQRMVVVEVESDEYD</sequence>
<dbReference type="SUPFAM" id="SSF51445">
    <property type="entry name" value="(Trans)glycosidases"/>
    <property type="match status" value="1"/>
</dbReference>
<dbReference type="InterPro" id="IPR025887">
    <property type="entry name" value="Glyco_hydro_31_N_dom"/>
</dbReference>
<evidence type="ECO:0000256" key="6">
    <source>
        <dbReference type="RuleBase" id="RU361185"/>
    </source>
</evidence>
<dbReference type="OrthoDB" id="1334205at2759"/>
<dbReference type="InterPro" id="IPR050985">
    <property type="entry name" value="Alpha-glycosidase_related"/>
</dbReference>
<evidence type="ECO:0000256" key="5">
    <source>
        <dbReference type="ARBA" id="ARBA00066962"/>
    </source>
</evidence>
<dbReference type="AlphaFoldDB" id="U4L2G1"/>
<dbReference type="eggNOG" id="KOG1065">
    <property type="taxonomic scope" value="Eukaryota"/>
</dbReference>
<feature type="domain" description="Glycoside hydrolase family 31 N-terminal" evidence="8">
    <location>
        <begin position="63"/>
        <end position="232"/>
    </location>
</feature>
<gene>
    <name evidence="10" type="ORF">PCON_08985</name>
</gene>
<evidence type="ECO:0000259" key="9">
    <source>
        <dbReference type="Pfam" id="PF21365"/>
    </source>
</evidence>
<keyword evidence="3 6" id="KW-0326">Glycosidase</keyword>
<dbReference type="InterPro" id="IPR000322">
    <property type="entry name" value="Glyco_hydro_31_TIM"/>
</dbReference>
<evidence type="ECO:0000256" key="2">
    <source>
        <dbReference type="ARBA" id="ARBA00022801"/>
    </source>
</evidence>
<dbReference type="NCBIfam" id="NF007940">
    <property type="entry name" value="PRK10658.1"/>
    <property type="match status" value="1"/>
</dbReference>
<evidence type="ECO:0000256" key="3">
    <source>
        <dbReference type="ARBA" id="ARBA00023295"/>
    </source>
</evidence>
<dbReference type="CDD" id="cd06593">
    <property type="entry name" value="GH31_xylosidase_YicI"/>
    <property type="match status" value="1"/>
</dbReference>
<feature type="domain" description="Glycoside hydrolase family 31 TIM barrel" evidence="7">
    <location>
        <begin position="279"/>
        <end position="596"/>
    </location>
</feature>
<dbReference type="STRING" id="1076935.U4L2G1"/>
<comment type="catalytic activity">
    <reaction evidence="4">
        <text>Hydrolysis of terminal, non-reducing alpha-D-xylose residues with release of alpha-D-xylose.</text>
        <dbReference type="EC" id="3.2.1.177"/>
    </reaction>
</comment>
<dbReference type="Proteomes" id="UP000018144">
    <property type="component" value="Unassembled WGS sequence"/>
</dbReference>
<dbReference type="GO" id="GO:0005975">
    <property type="term" value="P:carbohydrate metabolic process"/>
    <property type="evidence" value="ECO:0007669"/>
    <property type="project" value="InterPro"/>
</dbReference>
<dbReference type="InterPro" id="IPR017853">
    <property type="entry name" value="GH"/>
</dbReference>
<accession>U4L2G1</accession>
<dbReference type="GO" id="GO:0030246">
    <property type="term" value="F:carbohydrate binding"/>
    <property type="evidence" value="ECO:0007669"/>
    <property type="project" value="InterPro"/>
</dbReference>
<dbReference type="Gene3D" id="2.60.40.1180">
    <property type="entry name" value="Golgi alpha-mannosidase II"/>
    <property type="match status" value="1"/>
</dbReference>